<accession>A0A015X6B0</accession>
<dbReference type="AlphaFoldDB" id="A0A015X6B0"/>
<organism evidence="1 2">
    <name type="scientific">Bacteroides fragilis str. S36L11</name>
    <dbReference type="NCBI Taxonomy" id="1339327"/>
    <lineage>
        <taxon>Bacteria</taxon>
        <taxon>Pseudomonadati</taxon>
        <taxon>Bacteroidota</taxon>
        <taxon>Bacteroidia</taxon>
        <taxon>Bacteroidales</taxon>
        <taxon>Bacteroidaceae</taxon>
        <taxon>Bacteroides</taxon>
    </lineage>
</organism>
<gene>
    <name evidence="1" type="ORF">M136_3609</name>
</gene>
<proteinExistence type="predicted"/>
<comment type="caution">
    <text evidence="1">The sequence shown here is derived from an EMBL/GenBank/DDBJ whole genome shotgun (WGS) entry which is preliminary data.</text>
</comment>
<evidence type="ECO:0000313" key="1">
    <source>
        <dbReference type="EMBL" id="EXZ27223.1"/>
    </source>
</evidence>
<evidence type="ECO:0000313" key="2">
    <source>
        <dbReference type="Proteomes" id="UP000022082"/>
    </source>
</evidence>
<protein>
    <submittedName>
        <fullName evidence="1">Uncharacterized protein</fullName>
    </submittedName>
</protein>
<dbReference type="EMBL" id="JGDJ01000258">
    <property type="protein sequence ID" value="EXZ27223.1"/>
    <property type="molecule type" value="Genomic_DNA"/>
</dbReference>
<reference evidence="1 2" key="1">
    <citation type="submission" date="2014-02" db="EMBL/GenBank/DDBJ databases">
        <authorList>
            <person name="Sears C."/>
            <person name="Carroll K."/>
            <person name="Sack B.R."/>
            <person name="Qadri F."/>
            <person name="Myers L.L."/>
            <person name="Chung G.-T."/>
            <person name="Escheverria P."/>
            <person name="Fraser C.M."/>
            <person name="Sadzewicz L."/>
            <person name="Shefchek K.A."/>
            <person name="Tallon L."/>
            <person name="Das S.P."/>
            <person name="Daugherty S."/>
            <person name="Mongodin E.F."/>
        </authorList>
    </citation>
    <scope>NUCLEOTIDE SEQUENCE [LARGE SCALE GENOMIC DNA]</scope>
    <source>
        <strain evidence="1 2">S36L11</strain>
    </source>
</reference>
<sequence>IFFLNFSFYPVLNFIKNDVSKDERFLKHKPYLISSFIAN</sequence>
<dbReference type="Proteomes" id="UP000022082">
    <property type="component" value="Unassembled WGS sequence"/>
</dbReference>
<name>A0A015X6B0_BACFG</name>
<feature type="non-terminal residue" evidence="1">
    <location>
        <position position="1"/>
    </location>
</feature>